<feature type="compositionally biased region" description="Basic and acidic residues" evidence="1">
    <location>
        <begin position="85"/>
        <end position="102"/>
    </location>
</feature>
<sequence length="163" mass="17887">MAGVERSTRTSGSVDIQGVSRDRSRDCRGFPAAMDGRANQPCGRRAAKRRAKRETAGGRASGNGRRIAGDPTDEEVASRPRKKGKEGLGVREDVRARSENTQRSRVWWMRCKPAAASRQISARAFTASPTARPAGMGRVGRAQQWESDALLTVTPQRKGEHWE</sequence>
<feature type="region of interest" description="Disordered" evidence="1">
    <location>
        <begin position="125"/>
        <end position="163"/>
    </location>
</feature>
<gene>
    <name evidence="2" type="ORF">NA57DRAFT_52260</name>
</gene>
<protein>
    <submittedName>
        <fullName evidence="2">Uncharacterized protein</fullName>
    </submittedName>
</protein>
<reference evidence="2" key="1">
    <citation type="journal article" date="2020" name="Stud. Mycol.">
        <title>101 Dothideomycetes genomes: a test case for predicting lifestyles and emergence of pathogens.</title>
        <authorList>
            <person name="Haridas S."/>
            <person name="Albert R."/>
            <person name="Binder M."/>
            <person name="Bloem J."/>
            <person name="Labutti K."/>
            <person name="Salamov A."/>
            <person name="Andreopoulos B."/>
            <person name="Baker S."/>
            <person name="Barry K."/>
            <person name="Bills G."/>
            <person name="Bluhm B."/>
            <person name="Cannon C."/>
            <person name="Castanera R."/>
            <person name="Culley D."/>
            <person name="Daum C."/>
            <person name="Ezra D."/>
            <person name="Gonzalez J."/>
            <person name="Henrissat B."/>
            <person name="Kuo A."/>
            <person name="Liang C."/>
            <person name="Lipzen A."/>
            <person name="Lutzoni F."/>
            <person name="Magnuson J."/>
            <person name="Mondo S."/>
            <person name="Nolan M."/>
            <person name="Ohm R."/>
            <person name="Pangilinan J."/>
            <person name="Park H.-J."/>
            <person name="Ramirez L."/>
            <person name="Alfaro M."/>
            <person name="Sun H."/>
            <person name="Tritt A."/>
            <person name="Yoshinaga Y."/>
            <person name="Zwiers L.-H."/>
            <person name="Turgeon B."/>
            <person name="Goodwin S."/>
            <person name="Spatafora J."/>
            <person name="Crous P."/>
            <person name="Grigoriev I."/>
        </authorList>
    </citation>
    <scope>NUCLEOTIDE SEQUENCE</scope>
    <source>
        <strain evidence="2">CBS 133067</strain>
    </source>
</reference>
<keyword evidence="3" id="KW-1185">Reference proteome</keyword>
<evidence type="ECO:0000313" key="3">
    <source>
        <dbReference type="Proteomes" id="UP000799772"/>
    </source>
</evidence>
<evidence type="ECO:0000256" key="1">
    <source>
        <dbReference type="SAM" id="MobiDB-lite"/>
    </source>
</evidence>
<comment type="caution">
    <text evidence="2">The sequence shown here is derived from an EMBL/GenBank/DDBJ whole genome shotgun (WGS) entry which is preliminary data.</text>
</comment>
<evidence type="ECO:0000313" key="2">
    <source>
        <dbReference type="EMBL" id="KAF2102703.1"/>
    </source>
</evidence>
<accession>A0A9P4M9E1</accession>
<name>A0A9P4M9E1_9PEZI</name>
<proteinExistence type="predicted"/>
<dbReference type="Proteomes" id="UP000799772">
    <property type="component" value="Unassembled WGS sequence"/>
</dbReference>
<organism evidence="2 3">
    <name type="scientific">Rhizodiscina lignyota</name>
    <dbReference type="NCBI Taxonomy" id="1504668"/>
    <lineage>
        <taxon>Eukaryota</taxon>
        <taxon>Fungi</taxon>
        <taxon>Dikarya</taxon>
        <taxon>Ascomycota</taxon>
        <taxon>Pezizomycotina</taxon>
        <taxon>Dothideomycetes</taxon>
        <taxon>Pleosporomycetidae</taxon>
        <taxon>Aulographales</taxon>
        <taxon>Rhizodiscinaceae</taxon>
        <taxon>Rhizodiscina</taxon>
    </lineage>
</organism>
<feature type="region of interest" description="Disordered" evidence="1">
    <location>
        <begin position="1"/>
        <end position="103"/>
    </location>
</feature>
<dbReference type="EMBL" id="ML978122">
    <property type="protein sequence ID" value="KAF2102703.1"/>
    <property type="molecule type" value="Genomic_DNA"/>
</dbReference>
<dbReference type="AlphaFoldDB" id="A0A9P4M9E1"/>